<name>A0A8T0DDL0_9TREM</name>
<dbReference type="AlphaFoldDB" id="A0A8T0DDL0"/>
<accession>A0A8T0DDL0</accession>
<reference evidence="2 3" key="1">
    <citation type="submission" date="2019-07" db="EMBL/GenBank/DDBJ databases">
        <title>Annotation for the trematode Paragonimus westermani.</title>
        <authorList>
            <person name="Choi Y.-J."/>
        </authorList>
    </citation>
    <scope>NUCLEOTIDE SEQUENCE [LARGE SCALE GENOMIC DNA]</scope>
    <source>
        <strain evidence="2">180907_Pwestermani</strain>
    </source>
</reference>
<evidence type="ECO:0000313" key="2">
    <source>
        <dbReference type="EMBL" id="KAF8564851.1"/>
    </source>
</evidence>
<dbReference type="SUPFAM" id="SSF48065">
    <property type="entry name" value="DBL homology domain (DH-domain)"/>
    <property type="match status" value="1"/>
</dbReference>
<keyword evidence="3" id="KW-1185">Reference proteome</keyword>
<protein>
    <submittedName>
        <fullName evidence="2">Uncharacterized protein</fullName>
    </submittedName>
</protein>
<dbReference type="Gene3D" id="1.20.900.10">
    <property type="entry name" value="Dbl homology (DH) domain"/>
    <property type="match status" value="1"/>
</dbReference>
<evidence type="ECO:0000313" key="3">
    <source>
        <dbReference type="Proteomes" id="UP000699462"/>
    </source>
</evidence>
<dbReference type="OrthoDB" id="6277666at2759"/>
<dbReference type="InterPro" id="IPR035899">
    <property type="entry name" value="DBL_dom_sf"/>
</dbReference>
<organism evidence="2 3">
    <name type="scientific">Paragonimus westermani</name>
    <dbReference type="NCBI Taxonomy" id="34504"/>
    <lineage>
        <taxon>Eukaryota</taxon>
        <taxon>Metazoa</taxon>
        <taxon>Spiralia</taxon>
        <taxon>Lophotrochozoa</taxon>
        <taxon>Platyhelminthes</taxon>
        <taxon>Trematoda</taxon>
        <taxon>Digenea</taxon>
        <taxon>Plagiorchiida</taxon>
        <taxon>Troglotremata</taxon>
        <taxon>Troglotrematidae</taxon>
        <taxon>Paragonimus</taxon>
    </lineage>
</organism>
<comment type="caution">
    <text evidence="2">The sequence shown here is derived from an EMBL/GenBank/DDBJ whole genome shotgun (WGS) entry which is preliminary data.</text>
</comment>
<evidence type="ECO:0000256" key="1">
    <source>
        <dbReference type="SAM" id="MobiDB-lite"/>
    </source>
</evidence>
<sequence length="125" mass="14068">MGTCQQFTWAVRLSKNTHIPCLVKPYLGPIVYCQSSLGISQNPRPLSGTTQSQSANVSHSSENGTEKFSSMVEAIIDYTAHLYEARECHEAICKHKPEFTDFLTRCNSTAFSKRLDLWHFLGKPD</sequence>
<feature type="region of interest" description="Disordered" evidence="1">
    <location>
        <begin position="44"/>
        <end position="64"/>
    </location>
</feature>
<dbReference type="Proteomes" id="UP000699462">
    <property type="component" value="Unassembled WGS sequence"/>
</dbReference>
<proteinExistence type="predicted"/>
<dbReference type="EMBL" id="JTDF01007755">
    <property type="protein sequence ID" value="KAF8564851.1"/>
    <property type="molecule type" value="Genomic_DNA"/>
</dbReference>
<gene>
    <name evidence="2" type="ORF">P879_08720</name>
</gene>